<feature type="transmembrane region" description="Helical" evidence="9">
    <location>
        <begin position="122"/>
        <end position="145"/>
    </location>
</feature>
<evidence type="ECO:0000256" key="7">
    <source>
        <dbReference type="ARBA" id="ARBA00022989"/>
    </source>
</evidence>
<feature type="transmembrane region" description="Helical" evidence="9">
    <location>
        <begin position="182"/>
        <end position="201"/>
    </location>
</feature>
<feature type="domain" description="ABC transmembrane type-2" evidence="10">
    <location>
        <begin position="42"/>
        <end position="262"/>
    </location>
</feature>
<dbReference type="PANTHER" id="PTHR30413">
    <property type="entry name" value="INNER MEMBRANE TRANSPORT PERMEASE"/>
    <property type="match status" value="1"/>
</dbReference>
<dbReference type="EMBL" id="MFKF01000399">
    <property type="protein sequence ID" value="OGG44586.1"/>
    <property type="molecule type" value="Genomic_DNA"/>
</dbReference>
<keyword evidence="5" id="KW-0997">Cell inner membrane</keyword>
<evidence type="ECO:0000313" key="12">
    <source>
        <dbReference type="Proteomes" id="UP000178606"/>
    </source>
</evidence>
<evidence type="ECO:0000256" key="8">
    <source>
        <dbReference type="ARBA" id="ARBA00023136"/>
    </source>
</evidence>
<dbReference type="InterPro" id="IPR013525">
    <property type="entry name" value="ABC2_TM"/>
</dbReference>
<name>A0A1F6C618_HANXR</name>
<dbReference type="PANTHER" id="PTHR30413:SF8">
    <property type="entry name" value="TRANSPORT PERMEASE PROTEIN"/>
    <property type="match status" value="1"/>
</dbReference>
<keyword evidence="3 9" id="KW-0813">Transport</keyword>
<keyword evidence="4 9" id="KW-1003">Cell membrane</keyword>
<dbReference type="Proteomes" id="UP000178606">
    <property type="component" value="Unassembled WGS sequence"/>
</dbReference>
<keyword evidence="6 9" id="KW-0812">Transmembrane</keyword>
<feature type="transmembrane region" description="Helical" evidence="9">
    <location>
        <begin position="73"/>
        <end position="89"/>
    </location>
</feature>
<dbReference type="Pfam" id="PF01061">
    <property type="entry name" value="ABC2_membrane"/>
    <property type="match status" value="1"/>
</dbReference>
<feature type="transmembrane region" description="Helical" evidence="9">
    <location>
        <begin position="238"/>
        <end position="259"/>
    </location>
</feature>
<evidence type="ECO:0000313" key="11">
    <source>
        <dbReference type="EMBL" id="OGG44586.1"/>
    </source>
</evidence>
<protein>
    <recommendedName>
        <fullName evidence="9">Transport permease protein</fullName>
    </recommendedName>
</protein>
<reference evidence="11 12" key="1">
    <citation type="journal article" date="2016" name="Nat. Commun.">
        <title>Thousands of microbial genomes shed light on interconnected biogeochemical processes in an aquifer system.</title>
        <authorList>
            <person name="Anantharaman K."/>
            <person name="Brown C.T."/>
            <person name="Hug L.A."/>
            <person name="Sharon I."/>
            <person name="Castelle C.J."/>
            <person name="Probst A.J."/>
            <person name="Thomas B.C."/>
            <person name="Singh A."/>
            <person name="Wilkins M.J."/>
            <person name="Karaoz U."/>
            <person name="Brodie E.L."/>
            <person name="Williams K.H."/>
            <person name="Hubbard S.S."/>
            <person name="Banfield J.F."/>
        </authorList>
    </citation>
    <scope>NUCLEOTIDE SEQUENCE [LARGE SCALE GENOMIC DNA]</scope>
    <source>
        <strain evidence="12">RIFCSPLOWO2_12_FULL_64_10</strain>
    </source>
</reference>
<proteinExistence type="inferred from homology"/>
<organism evidence="11 12">
    <name type="scientific">Handelsmanbacteria sp. (strain RIFCSPLOWO2_12_FULL_64_10)</name>
    <dbReference type="NCBI Taxonomy" id="1817868"/>
    <lineage>
        <taxon>Bacteria</taxon>
        <taxon>Candidatus Handelsmaniibacteriota</taxon>
    </lineage>
</organism>
<feature type="transmembrane region" description="Helical" evidence="9">
    <location>
        <begin position="41"/>
        <end position="61"/>
    </location>
</feature>
<accession>A0A1F6C618</accession>
<dbReference type="GO" id="GO:0140359">
    <property type="term" value="F:ABC-type transporter activity"/>
    <property type="evidence" value="ECO:0007669"/>
    <property type="project" value="InterPro"/>
</dbReference>
<evidence type="ECO:0000256" key="2">
    <source>
        <dbReference type="ARBA" id="ARBA00007783"/>
    </source>
</evidence>
<sequence length="270" mass="30939">MFLEQRKTTVTREWFREFWRYRELFYFLIWRDVKVRYKQTALGAAWAVIQPFFTMIVFTLFFGKLARIPSDGIPYPIFFYSALLPWVYFSEALRFSGNSLVTNANLITKVYFPRVAIPVSSALGGLVDFGIASVLLLGMMAYYHIGLSWELLLWPVLVVPLVLLALGVGMILAALNVKYRDIKYAIPFIIQLWLFVTPIIYPTSLVPDRFRVWLALNPLSGLVEAFRASLLPDRPLDWPLMGVSVAVTLLVFALGGLYFKRAEQTFADVV</sequence>
<evidence type="ECO:0000256" key="1">
    <source>
        <dbReference type="ARBA" id="ARBA00004429"/>
    </source>
</evidence>
<keyword evidence="7 9" id="KW-1133">Transmembrane helix</keyword>
<comment type="similarity">
    <text evidence="2 9">Belongs to the ABC-2 integral membrane protein family.</text>
</comment>
<dbReference type="GO" id="GO:0005886">
    <property type="term" value="C:plasma membrane"/>
    <property type="evidence" value="ECO:0007669"/>
    <property type="project" value="UniProtKB-SubCell"/>
</dbReference>
<evidence type="ECO:0000259" key="10">
    <source>
        <dbReference type="PROSITE" id="PS51012"/>
    </source>
</evidence>
<dbReference type="AlphaFoldDB" id="A0A1F6C618"/>
<comment type="caution">
    <text evidence="11">The sequence shown here is derived from an EMBL/GenBank/DDBJ whole genome shotgun (WGS) entry which is preliminary data.</text>
</comment>
<dbReference type="PROSITE" id="PS51012">
    <property type="entry name" value="ABC_TM2"/>
    <property type="match status" value="1"/>
</dbReference>
<dbReference type="GO" id="GO:0015920">
    <property type="term" value="P:lipopolysaccharide transport"/>
    <property type="evidence" value="ECO:0007669"/>
    <property type="project" value="TreeGrafter"/>
</dbReference>
<dbReference type="InterPro" id="IPR047817">
    <property type="entry name" value="ABC2_TM_bact-type"/>
</dbReference>
<evidence type="ECO:0000256" key="6">
    <source>
        <dbReference type="ARBA" id="ARBA00022692"/>
    </source>
</evidence>
<gene>
    <name evidence="11" type="ORF">A3F84_05500</name>
</gene>
<feature type="transmembrane region" description="Helical" evidence="9">
    <location>
        <begin position="151"/>
        <end position="175"/>
    </location>
</feature>
<evidence type="ECO:0000256" key="5">
    <source>
        <dbReference type="ARBA" id="ARBA00022519"/>
    </source>
</evidence>
<evidence type="ECO:0000256" key="3">
    <source>
        <dbReference type="ARBA" id="ARBA00022448"/>
    </source>
</evidence>
<keyword evidence="8 9" id="KW-0472">Membrane</keyword>
<evidence type="ECO:0000256" key="4">
    <source>
        <dbReference type="ARBA" id="ARBA00022475"/>
    </source>
</evidence>
<comment type="subcellular location">
    <subcellularLocation>
        <location evidence="1">Cell inner membrane</location>
        <topology evidence="1">Multi-pass membrane protein</topology>
    </subcellularLocation>
    <subcellularLocation>
        <location evidence="9">Cell membrane</location>
        <topology evidence="9">Multi-pass membrane protein</topology>
    </subcellularLocation>
</comment>
<evidence type="ECO:0000256" key="9">
    <source>
        <dbReference type="RuleBase" id="RU361157"/>
    </source>
</evidence>